<evidence type="ECO:0000256" key="12">
    <source>
        <dbReference type="SAM" id="MobiDB-lite"/>
    </source>
</evidence>
<feature type="domain" description="Calcineurin-like phosphoesterase" evidence="14">
    <location>
        <begin position="65"/>
        <end position="319"/>
    </location>
</feature>
<keyword evidence="13" id="KW-0732">Signal</keyword>
<feature type="region of interest" description="Disordered" evidence="12">
    <location>
        <begin position="713"/>
        <end position="739"/>
    </location>
</feature>
<comment type="subcellular location">
    <subcellularLocation>
        <location evidence="1">Vacuole membrane</location>
        <topology evidence="1">Single-pass type II membrane protein</topology>
    </subcellularLocation>
</comment>
<dbReference type="AlphaFoldDB" id="A0A6A6PA58"/>
<accession>A0A6A6PA58</accession>
<comment type="similarity">
    <text evidence="2">Belongs to the endopolyphosphatase PPN1 family.</text>
</comment>
<dbReference type="PANTHER" id="PTHR10340">
    <property type="entry name" value="SPHINGOMYELIN PHOSPHODIESTERASE"/>
    <property type="match status" value="1"/>
</dbReference>
<evidence type="ECO:0000256" key="4">
    <source>
        <dbReference type="ARBA" id="ARBA00014458"/>
    </source>
</evidence>
<dbReference type="GO" id="GO:0000298">
    <property type="term" value="F:endopolyphosphatase activity"/>
    <property type="evidence" value="ECO:0007669"/>
    <property type="project" value="UniProtKB-EC"/>
</dbReference>
<evidence type="ECO:0000256" key="7">
    <source>
        <dbReference type="ARBA" id="ARBA00022801"/>
    </source>
</evidence>
<keyword evidence="7" id="KW-0378">Hydrolase</keyword>
<dbReference type="CDD" id="cd00842">
    <property type="entry name" value="MPP_ASMase"/>
    <property type="match status" value="1"/>
</dbReference>
<dbReference type="InterPro" id="IPR041805">
    <property type="entry name" value="ASMase/PPN1_MPP"/>
</dbReference>
<dbReference type="GO" id="GO:0005774">
    <property type="term" value="C:vacuolar membrane"/>
    <property type="evidence" value="ECO:0007669"/>
    <property type="project" value="UniProtKB-SubCell"/>
</dbReference>
<dbReference type="SUPFAM" id="SSF56300">
    <property type="entry name" value="Metallo-dependent phosphatases"/>
    <property type="match status" value="1"/>
</dbReference>
<evidence type="ECO:0000259" key="14">
    <source>
        <dbReference type="Pfam" id="PF00149"/>
    </source>
</evidence>
<feature type="region of interest" description="Disordered" evidence="12">
    <location>
        <begin position="488"/>
        <end position="581"/>
    </location>
</feature>
<evidence type="ECO:0000313" key="15">
    <source>
        <dbReference type="EMBL" id="KAF2460830.1"/>
    </source>
</evidence>
<evidence type="ECO:0000256" key="13">
    <source>
        <dbReference type="SAM" id="SignalP"/>
    </source>
</evidence>
<keyword evidence="16" id="KW-1185">Reference proteome</keyword>
<keyword evidence="6" id="KW-0812">Transmembrane</keyword>
<evidence type="ECO:0000256" key="8">
    <source>
        <dbReference type="ARBA" id="ARBA00022968"/>
    </source>
</evidence>
<dbReference type="GO" id="GO:0000324">
    <property type="term" value="C:fungal-type vacuole"/>
    <property type="evidence" value="ECO:0007669"/>
    <property type="project" value="TreeGrafter"/>
</dbReference>
<keyword evidence="10" id="KW-0472">Membrane</keyword>
<dbReference type="Pfam" id="PF00149">
    <property type="entry name" value="Metallophos"/>
    <property type="match status" value="1"/>
</dbReference>
<dbReference type="EMBL" id="MU001672">
    <property type="protein sequence ID" value="KAF2460830.1"/>
    <property type="molecule type" value="Genomic_DNA"/>
</dbReference>
<dbReference type="InterPro" id="IPR004843">
    <property type="entry name" value="Calcineurin-like_PHP"/>
</dbReference>
<dbReference type="GO" id="GO:0006798">
    <property type="term" value="P:polyphosphate catabolic process"/>
    <property type="evidence" value="ECO:0007669"/>
    <property type="project" value="TreeGrafter"/>
</dbReference>
<keyword evidence="9" id="KW-1133">Transmembrane helix</keyword>
<evidence type="ECO:0000256" key="10">
    <source>
        <dbReference type="ARBA" id="ARBA00023136"/>
    </source>
</evidence>
<name>A0A6A6PA58_9PEZI</name>
<dbReference type="FunFam" id="3.60.21.10:FF:000082">
    <property type="entry name" value="Endopolyphosphatase"/>
    <property type="match status" value="1"/>
</dbReference>
<reference evidence="15" key="1">
    <citation type="journal article" date="2020" name="Stud. Mycol.">
        <title>101 Dothideomycetes genomes: a test case for predicting lifestyles and emergence of pathogens.</title>
        <authorList>
            <person name="Haridas S."/>
            <person name="Albert R."/>
            <person name="Binder M."/>
            <person name="Bloem J."/>
            <person name="Labutti K."/>
            <person name="Salamov A."/>
            <person name="Andreopoulos B."/>
            <person name="Baker S."/>
            <person name="Barry K."/>
            <person name="Bills G."/>
            <person name="Bluhm B."/>
            <person name="Cannon C."/>
            <person name="Castanera R."/>
            <person name="Culley D."/>
            <person name="Daum C."/>
            <person name="Ezra D."/>
            <person name="Gonzalez J."/>
            <person name="Henrissat B."/>
            <person name="Kuo A."/>
            <person name="Liang C."/>
            <person name="Lipzen A."/>
            <person name="Lutzoni F."/>
            <person name="Magnuson J."/>
            <person name="Mondo S."/>
            <person name="Nolan M."/>
            <person name="Ohm R."/>
            <person name="Pangilinan J."/>
            <person name="Park H.-J."/>
            <person name="Ramirez L."/>
            <person name="Alfaro M."/>
            <person name="Sun H."/>
            <person name="Tritt A."/>
            <person name="Yoshinaga Y."/>
            <person name="Zwiers L.-H."/>
            <person name="Turgeon B."/>
            <person name="Goodwin S."/>
            <person name="Spatafora J."/>
            <person name="Crous P."/>
            <person name="Grigoriev I."/>
        </authorList>
    </citation>
    <scope>NUCLEOTIDE SEQUENCE</scope>
    <source>
        <strain evidence="15">ATCC 16933</strain>
    </source>
</reference>
<evidence type="ECO:0000256" key="9">
    <source>
        <dbReference type="ARBA" id="ARBA00022989"/>
    </source>
</evidence>
<dbReference type="GO" id="GO:0008081">
    <property type="term" value="F:phosphoric diester hydrolase activity"/>
    <property type="evidence" value="ECO:0007669"/>
    <property type="project" value="TreeGrafter"/>
</dbReference>
<gene>
    <name evidence="15" type="ORF">BDY21DRAFT_333548</name>
</gene>
<evidence type="ECO:0000256" key="2">
    <source>
        <dbReference type="ARBA" id="ARBA00010399"/>
    </source>
</evidence>
<dbReference type="PIRSF" id="PIRSF027093">
    <property type="entry name" value="EndopolyPtase_N1"/>
    <property type="match status" value="1"/>
</dbReference>
<dbReference type="EC" id="3.6.1.10" evidence="3"/>
<evidence type="ECO:0000256" key="11">
    <source>
        <dbReference type="ARBA" id="ARBA00023180"/>
    </source>
</evidence>
<keyword evidence="8" id="KW-0735">Signal-anchor</keyword>
<feature type="chain" id="PRO_5025571866" description="Endopolyphosphatase" evidence="13">
    <location>
        <begin position="28"/>
        <end position="802"/>
    </location>
</feature>
<dbReference type="PANTHER" id="PTHR10340:SF55">
    <property type="entry name" value="ENDOPOLYPHOSPHATASE"/>
    <property type="match status" value="1"/>
</dbReference>
<evidence type="ECO:0000313" key="16">
    <source>
        <dbReference type="Proteomes" id="UP000799766"/>
    </source>
</evidence>
<evidence type="ECO:0000256" key="5">
    <source>
        <dbReference type="ARBA" id="ARBA00022554"/>
    </source>
</evidence>
<keyword evidence="5" id="KW-0926">Vacuole</keyword>
<evidence type="ECO:0000256" key="3">
    <source>
        <dbReference type="ARBA" id="ARBA00012459"/>
    </source>
</evidence>
<feature type="compositionally biased region" description="Acidic residues" evidence="12">
    <location>
        <begin position="504"/>
        <end position="537"/>
    </location>
</feature>
<organism evidence="15 16">
    <name type="scientific">Lineolata rhizophorae</name>
    <dbReference type="NCBI Taxonomy" id="578093"/>
    <lineage>
        <taxon>Eukaryota</taxon>
        <taxon>Fungi</taxon>
        <taxon>Dikarya</taxon>
        <taxon>Ascomycota</taxon>
        <taxon>Pezizomycotina</taxon>
        <taxon>Dothideomycetes</taxon>
        <taxon>Dothideomycetes incertae sedis</taxon>
        <taxon>Lineolatales</taxon>
        <taxon>Lineolataceae</taxon>
        <taxon>Lineolata</taxon>
    </lineage>
</organism>
<keyword evidence="11" id="KW-0325">Glycoprotein</keyword>
<proteinExistence type="inferred from homology"/>
<dbReference type="GO" id="GO:0004309">
    <property type="term" value="F:exopolyphosphatase activity"/>
    <property type="evidence" value="ECO:0007669"/>
    <property type="project" value="TreeGrafter"/>
</dbReference>
<dbReference type="InterPro" id="IPR012358">
    <property type="entry name" value="EndopolyPtase_N1"/>
</dbReference>
<dbReference type="Proteomes" id="UP000799766">
    <property type="component" value="Unassembled WGS sequence"/>
</dbReference>
<dbReference type="OrthoDB" id="348678at2759"/>
<feature type="compositionally biased region" description="Acidic residues" evidence="12">
    <location>
        <begin position="717"/>
        <end position="732"/>
    </location>
</feature>
<feature type="signal peptide" evidence="13">
    <location>
        <begin position="1"/>
        <end position="27"/>
    </location>
</feature>
<evidence type="ECO:0000256" key="6">
    <source>
        <dbReference type="ARBA" id="ARBA00022692"/>
    </source>
</evidence>
<dbReference type="InterPro" id="IPR029052">
    <property type="entry name" value="Metallo-depent_PP-like"/>
</dbReference>
<protein>
    <recommendedName>
        <fullName evidence="4">Endopolyphosphatase</fullName>
        <ecNumber evidence="3">3.6.1.10</ecNumber>
    </recommendedName>
</protein>
<sequence>MKFVAVSTSLLACWCVTASAPLARVAAVPTTPGAGTIAQAAHDSEHVRAAEPSVLKGEERKLKGKFLHITDIHPDPFYKVYSSTEKGDACHRGKGPAGYYGAETSACDSPLSLVNATFDWLFEHIRDEIDFVVWTGDSARHDNDENIPRSERQLVDQNQMIADKMFEVFGKQDNINDTDPTNDLVVPIVPTFGNNDIMPHNIFEPGPNRWTRKYLEIWERFIPEEQRHAFQHGGWFYTEVIPGKLAVVSLNTMYFYDSNSAVDGCAMKSEPGYEHFEWLRIQLKILRERGMKAILIGHVPPARTPNKQSWDETCWQKFTLWTRQYRDVVISSVFGHMNIDHFMLQDFEDLKKGTKKGKMPGELRALGAAGEEEDEAGDQMFSIMSASDYLLDLRKRWSKIPAPPSIAVGGMDGPVDIEHESFWQQTVSTLSRFFGIAPQKKKGSKPEFDDAIGGPWGERYSVSLVSASVIPNYFPSFRVVEYNITGLEDLSPGPRAAEPPTPDFDLESDEDEDAYDEWEDGEWEDDHDSDDDLDALEEQQPLKHGGKKSKGDPEAQKKKKYKFKVPKGPSKTTPPGPGYSPQPLTLLGYTQYYANLTYTNNDFHSTAAADAQAAELEGILPAIVAFDVEEGGEVGEQKWKEGKHAGEVPKGVKNGKKHKPNPMEFKFEIEYSTLDDDVWRLDDMTVRSYLELAARIGGKKVKGVDLAQENVVREVEDANEDEEGSGGEESDVEMDKKKKKNKKKKMNKVWYEFVRRAFVGTMDPADIKRQFFRGLSDGAVEQMTIDKEQGQEDTGAAADCEL</sequence>
<evidence type="ECO:0000256" key="1">
    <source>
        <dbReference type="ARBA" id="ARBA00004576"/>
    </source>
</evidence>